<protein>
    <submittedName>
        <fullName evidence="1">Uncharacterized protein</fullName>
    </submittedName>
</protein>
<evidence type="ECO:0000313" key="1">
    <source>
        <dbReference type="EMBL" id="KAL3863485.1"/>
    </source>
</evidence>
<organism evidence="1 2">
    <name type="scientific">Sinanodonta woodiana</name>
    <name type="common">Chinese pond mussel</name>
    <name type="synonym">Anodonta woodiana</name>
    <dbReference type="NCBI Taxonomy" id="1069815"/>
    <lineage>
        <taxon>Eukaryota</taxon>
        <taxon>Metazoa</taxon>
        <taxon>Spiralia</taxon>
        <taxon>Lophotrochozoa</taxon>
        <taxon>Mollusca</taxon>
        <taxon>Bivalvia</taxon>
        <taxon>Autobranchia</taxon>
        <taxon>Heteroconchia</taxon>
        <taxon>Palaeoheterodonta</taxon>
        <taxon>Unionida</taxon>
        <taxon>Unionoidea</taxon>
        <taxon>Unionidae</taxon>
        <taxon>Unioninae</taxon>
        <taxon>Sinanodonta</taxon>
    </lineage>
</organism>
<dbReference type="AlphaFoldDB" id="A0ABD3VSW6"/>
<feature type="non-terminal residue" evidence="1">
    <location>
        <position position="1"/>
    </location>
</feature>
<comment type="caution">
    <text evidence="1">The sequence shown here is derived from an EMBL/GenBank/DDBJ whole genome shotgun (WGS) entry which is preliminary data.</text>
</comment>
<name>A0ABD3VSW6_SINWO</name>
<sequence>LAKETAICARTIISDLDTAGQCSLFNISTLLNTNIFSDMKTLQNQTATFYNECS</sequence>
<dbReference type="Proteomes" id="UP001634394">
    <property type="component" value="Unassembled WGS sequence"/>
</dbReference>
<feature type="non-terminal residue" evidence="1">
    <location>
        <position position="54"/>
    </location>
</feature>
<accession>A0ABD3VSW6</accession>
<keyword evidence="2" id="KW-1185">Reference proteome</keyword>
<gene>
    <name evidence="1" type="ORF">ACJMK2_005239</name>
</gene>
<proteinExistence type="predicted"/>
<evidence type="ECO:0000313" key="2">
    <source>
        <dbReference type="Proteomes" id="UP001634394"/>
    </source>
</evidence>
<reference evidence="1 2" key="1">
    <citation type="submission" date="2024-11" db="EMBL/GenBank/DDBJ databases">
        <title>Chromosome-level genome assembly of the freshwater bivalve Anodonta woodiana.</title>
        <authorList>
            <person name="Chen X."/>
        </authorList>
    </citation>
    <scope>NUCLEOTIDE SEQUENCE [LARGE SCALE GENOMIC DNA]</scope>
    <source>
        <strain evidence="1">MN2024</strain>
        <tissue evidence="1">Gills</tissue>
    </source>
</reference>
<dbReference type="EMBL" id="JBJQND010000010">
    <property type="protein sequence ID" value="KAL3863485.1"/>
    <property type="molecule type" value="Genomic_DNA"/>
</dbReference>